<dbReference type="InterPro" id="IPR012338">
    <property type="entry name" value="Beta-lactam/transpept-like"/>
</dbReference>
<dbReference type="SUPFAM" id="SSF56601">
    <property type="entry name" value="beta-lactamase/transpeptidase-like"/>
    <property type="match status" value="1"/>
</dbReference>
<dbReference type="Proteomes" id="UP000230178">
    <property type="component" value="Unassembled WGS sequence"/>
</dbReference>
<evidence type="ECO:0000313" key="2">
    <source>
        <dbReference type="Proteomes" id="UP000230178"/>
    </source>
</evidence>
<accession>A0A2M7Z335</accession>
<dbReference type="AlphaFoldDB" id="A0A2M7Z335"/>
<comment type="caution">
    <text evidence="1">The sequence shown here is derived from an EMBL/GenBank/DDBJ whole genome shotgun (WGS) entry which is preliminary data.</text>
</comment>
<feature type="non-terminal residue" evidence="1">
    <location>
        <position position="1"/>
    </location>
</feature>
<proteinExistence type="predicted"/>
<dbReference type="EMBL" id="PFVS01000093">
    <property type="protein sequence ID" value="PJA82850.1"/>
    <property type="molecule type" value="Genomic_DNA"/>
</dbReference>
<evidence type="ECO:0000313" key="1">
    <source>
        <dbReference type="EMBL" id="PJA82850.1"/>
    </source>
</evidence>
<organism evidence="1 2">
    <name type="scientific">Candidatus Nealsonbacteria bacterium CG_4_9_14_3_um_filter_37_29</name>
    <dbReference type="NCBI Taxonomy" id="1974696"/>
    <lineage>
        <taxon>Bacteria</taxon>
        <taxon>Candidatus Nealsoniibacteriota</taxon>
    </lineage>
</organism>
<reference evidence="2" key="1">
    <citation type="submission" date="2017-09" db="EMBL/GenBank/DDBJ databases">
        <title>Depth-based differentiation of microbial function through sediment-hosted aquifers and enrichment of novel symbionts in the deep terrestrial subsurface.</title>
        <authorList>
            <person name="Probst A.J."/>
            <person name="Ladd B."/>
            <person name="Jarett J.K."/>
            <person name="Geller-Mcgrath D.E."/>
            <person name="Sieber C.M.K."/>
            <person name="Emerson J.B."/>
            <person name="Anantharaman K."/>
            <person name="Thomas B.C."/>
            <person name="Malmstrom R."/>
            <person name="Stieglmeier M."/>
            <person name="Klingl A."/>
            <person name="Woyke T."/>
            <person name="Ryan C.M."/>
            <person name="Banfield J.F."/>
        </authorList>
    </citation>
    <scope>NUCLEOTIDE SEQUENCE [LARGE SCALE GENOMIC DNA]</scope>
</reference>
<sequence>NFYYHPPNQSYFNYSTAQDLLKLAQYILKNHPLIFEITLKKGPYPVENGMGDLILPENQTGIGWKTGYTDEAGGCALLVLGKENGNILFNIILGTESQEARIREMQKLIDYQARL</sequence>
<name>A0A2M7Z335_9BACT</name>
<evidence type="ECO:0008006" key="3">
    <source>
        <dbReference type="Google" id="ProtNLM"/>
    </source>
</evidence>
<dbReference type="Gene3D" id="3.40.710.10">
    <property type="entry name" value="DD-peptidase/beta-lactamase superfamily"/>
    <property type="match status" value="1"/>
</dbReference>
<gene>
    <name evidence="1" type="ORF">CO146_02355</name>
</gene>
<protein>
    <recommendedName>
        <fullName evidence="3">Peptidase S11 D-alanyl-D-alanine carboxypeptidase A N-terminal domain-containing protein</fullName>
    </recommendedName>
</protein>